<dbReference type="SMART" id="SM00347">
    <property type="entry name" value="HTH_MARR"/>
    <property type="match status" value="1"/>
</dbReference>
<protein>
    <submittedName>
        <fullName evidence="5">MarR family 2-MHQ and catechol resistance regulon transcriptional repressor</fullName>
    </submittedName>
</protein>
<feature type="domain" description="HTH marR-type" evidence="4">
    <location>
        <begin position="13"/>
        <end position="145"/>
    </location>
</feature>
<evidence type="ECO:0000313" key="6">
    <source>
        <dbReference type="Proteomes" id="UP000823201"/>
    </source>
</evidence>
<evidence type="ECO:0000259" key="4">
    <source>
        <dbReference type="PROSITE" id="PS50995"/>
    </source>
</evidence>
<dbReference type="InterPro" id="IPR039422">
    <property type="entry name" value="MarR/SlyA-like"/>
</dbReference>
<name>A0ABS2Q4Z3_9BACL</name>
<dbReference type="PROSITE" id="PS50995">
    <property type="entry name" value="HTH_MARR_2"/>
    <property type="match status" value="1"/>
</dbReference>
<dbReference type="InterPro" id="IPR000835">
    <property type="entry name" value="HTH_MarR-typ"/>
</dbReference>
<keyword evidence="2" id="KW-0238">DNA-binding</keyword>
<reference evidence="5 6" key="1">
    <citation type="submission" date="2021-01" db="EMBL/GenBank/DDBJ databases">
        <title>Genomic Encyclopedia of Type Strains, Phase IV (KMG-IV): sequencing the most valuable type-strain genomes for metagenomic binning, comparative biology and taxonomic classification.</title>
        <authorList>
            <person name="Goeker M."/>
        </authorList>
    </citation>
    <scope>NUCLEOTIDE SEQUENCE [LARGE SCALE GENOMIC DNA]</scope>
    <source>
        <strain evidence="5 6">DSM 100968</strain>
    </source>
</reference>
<keyword evidence="1" id="KW-0805">Transcription regulation</keyword>
<evidence type="ECO:0000256" key="2">
    <source>
        <dbReference type="ARBA" id="ARBA00023125"/>
    </source>
</evidence>
<dbReference type="PANTHER" id="PTHR33164">
    <property type="entry name" value="TRANSCRIPTIONAL REGULATOR, MARR FAMILY"/>
    <property type="match status" value="1"/>
</dbReference>
<evidence type="ECO:0000313" key="5">
    <source>
        <dbReference type="EMBL" id="MBM7656852.1"/>
    </source>
</evidence>
<evidence type="ECO:0000256" key="3">
    <source>
        <dbReference type="ARBA" id="ARBA00023163"/>
    </source>
</evidence>
<dbReference type="InterPro" id="IPR036390">
    <property type="entry name" value="WH_DNA-bd_sf"/>
</dbReference>
<evidence type="ECO:0000256" key="1">
    <source>
        <dbReference type="ARBA" id="ARBA00023015"/>
    </source>
</evidence>
<dbReference type="Pfam" id="PF01047">
    <property type="entry name" value="MarR"/>
    <property type="match status" value="1"/>
</dbReference>
<dbReference type="SUPFAM" id="SSF46785">
    <property type="entry name" value="Winged helix' DNA-binding domain"/>
    <property type="match status" value="1"/>
</dbReference>
<dbReference type="Proteomes" id="UP000823201">
    <property type="component" value="Unassembled WGS sequence"/>
</dbReference>
<keyword evidence="6" id="KW-1185">Reference proteome</keyword>
<accession>A0ABS2Q4Z3</accession>
<dbReference type="Gene3D" id="1.10.10.10">
    <property type="entry name" value="Winged helix-like DNA-binding domain superfamily/Winged helix DNA-binding domain"/>
    <property type="match status" value="1"/>
</dbReference>
<organism evidence="5 6">
    <name type="scientific">Sporolactobacillus spathodeae</name>
    <dbReference type="NCBI Taxonomy" id="1465502"/>
    <lineage>
        <taxon>Bacteria</taxon>
        <taxon>Bacillati</taxon>
        <taxon>Bacillota</taxon>
        <taxon>Bacilli</taxon>
        <taxon>Bacillales</taxon>
        <taxon>Sporolactobacillaceae</taxon>
        <taxon>Sporolactobacillus</taxon>
    </lineage>
</organism>
<keyword evidence="3" id="KW-0804">Transcription</keyword>
<gene>
    <name evidence="5" type="ORF">JOC27_000289</name>
</gene>
<dbReference type="RefSeq" id="WP_205005214.1">
    <property type="nucleotide sequence ID" value="NZ_CBCRXA010000002.1"/>
</dbReference>
<dbReference type="InterPro" id="IPR036388">
    <property type="entry name" value="WH-like_DNA-bd_sf"/>
</dbReference>
<dbReference type="PRINTS" id="PR00598">
    <property type="entry name" value="HTHMARR"/>
</dbReference>
<dbReference type="PANTHER" id="PTHR33164:SF56">
    <property type="entry name" value="HTH-TYPE TRANSCRIPTIONAL REGULATOR MHQR"/>
    <property type="match status" value="1"/>
</dbReference>
<proteinExistence type="predicted"/>
<dbReference type="EMBL" id="JAFBEV010000002">
    <property type="protein sequence ID" value="MBM7656852.1"/>
    <property type="molecule type" value="Genomic_DNA"/>
</dbReference>
<comment type="caution">
    <text evidence="5">The sequence shown here is derived from an EMBL/GenBank/DDBJ whole genome shotgun (WGS) entry which is preliminary data.</text>
</comment>
<sequence>MTLNPPESEMNVSLMLFYSLNKTLRTIQKSLETAIRSYGLNATEFSVVRLLYSMGNQPIQKIGDKISIASSSTTYVIDKLEKKVLLERIPCPNDRRIVWASLTPKGRQLMDAIFPNYTAAVHKVLDGLNFDEKKEFITTLKKLDRYAENFK</sequence>